<dbReference type="Gene3D" id="2.70.170.10">
    <property type="entry name" value="Neurotransmitter-gated ion-channel ligand-binding domain"/>
    <property type="match status" value="1"/>
</dbReference>
<proteinExistence type="predicted"/>
<reference evidence="3" key="1">
    <citation type="submission" date="2021-03" db="EMBL/GenBank/DDBJ databases">
        <authorList>
            <person name="Bekaert M."/>
        </authorList>
    </citation>
    <scope>NUCLEOTIDE SEQUENCE</scope>
</reference>
<evidence type="ECO:0000259" key="2">
    <source>
        <dbReference type="Pfam" id="PF02931"/>
    </source>
</evidence>
<protein>
    <recommendedName>
        <fullName evidence="2">Neurotransmitter-gated ion-channel ligand-binding domain-containing protein</fullName>
    </recommendedName>
</protein>
<dbReference type="GO" id="GO:0016020">
    <property type="term" value="C:membrane"/>
    <property type="evidence" value="ECO:0007669"/>
    <property type="project" value="InterPro"/>
</dbReference>
<comment type="caution">
    <text evidence="3">The sequence shown here is derived from an EMBL/GenBank/DDBJ whole genome shotgun (WGS) entry which is preliminary data.</text>
</comment>
<dbReference type="InterPro" id="IPR006201">
    <property type="entry name" value="Neur_channel"/>
</dbReference>
<gene>
    <name evidence="3" type="ORF">MEDL_35527</name>
</gene>
<evidence type="ECO:0000313" key="4">
    <source>
        <dbReference type="Proteomes" id="UP000683360"/>
    </source>
</evidence>
<evidence type="ECO:0000313" key="3">
    <source>
        <dbReference type="EMBL" id="CAG2222173.1"/>
    </source>
</evidence>
<dbReference type="Pfam" id="PF02931">
    <property type="entry name" value="Neur_chan_LBD"/>
    <property type="match status" value="1"/>
</dbReference>
<evidence type="ECO:0000256" key="1">
    <source>
        <dbReference type="SAM" id="Phobius"/>
    </source>
</evidence>
<dbReference type="OrthoDB" id="6108060at2759"/>
<dbReference type="GO" id="GO:0005230">
    <property type="term" value="F:extracellular ligand-gated monoatomic ion channel activity"/>
    <property type="evidence" value="ECO:0007669"/>
    <property type="project" value="InterPro"/>
</dbReference>
<organism evidence="3 4">
    <name type="scientific">Mytilus edulis</name>
    <name type="common">Blue mussel</name>
    <dbReference type="NCBI Taxonomy" id="6550"/>
    <lineage>
        <taxon>Eukaryota</taxon>
        <taxon>Metazoa</taxon>
        <taxon>Spiralia</taxon>
        <taxon>Lophotrochozoa</taxon>
        <taxon>Mollusca</taxon>
        <taxon>Bivalvia</taxon>
        <taxon>Autobranchia</taxon>
        <taxon>Pteriomorphia</taxon>
        <taxon>Mytilida</taxon>
        <taxon>Mytiloidea</taxon>
        <taxon>Mytilidae</taxon>
        <taxon>Mytilinae</taxon>
        <taxon>Mytilus</taxon>
    </lineage>
</organism>
<dbReference type="SUPFAM" id="SSF63712">
    <property type="entry name" value="Nicotinic receptor ligand binding domain-like"/>
    <property type="match status" value="1"/>
</dbReference>
<accession>A0A8S3SMW2</accession>
<sequence length="316" mass="36463">MNTRSADVSNMTYYQSVRHLTEQLLNNYSKNIPPTINKYDYVDVNIQPFIDLILRFDEVEGILSILGFFSLQWYDMYITWNKTEDNDIDFLLIPIENVWVPKLIIGNSIQKRTIFTFDNDFDQKRNLVRYEHNGAATVWAGGVFDIACEANMYYFPFDTQTCSIELYEEYFGISISITNETYQTAPSSEWEIRNVSTILSPPSMSSVVVNIHIQFKLFLENANAKAFNRSIRHQQIRIDVPGRKQQIHSDVPGCSGQMPNDIRGSQQLVPTDIPKLLECNWKLLAHKIDGCCITVLILELLFEMVALTVIFVRKSS</sequence>
<keyword evidence="1" id="KW-1133">Transmembrane helix</keyword>
<name>A0A8S3SMW2_MYTED</name>
<feature type="transmembrane region" description="Helical" evidence="1">
    <location>
        <begin position="293"/>
        <end position="312"/>
    </location>
</feature>
<dbReference type="InterPro" id="IPR036734">
    <property type="entry name" value="Neur_chan_lig-bd_sf"/>
</dbReference>
<keyword evidence="4" id="KW-1185">Reference proteome</keyword>
<dbReference type="AlphaFoldDB" id="A0A8S3SMW2"/>
<dbReference type="Proteomes" id="UP000683360">
    <property type="component" value="Unassembled WGS sequence"/>
</dbReference>
<dbReference type="CDD" id="cd18989">
    <property type="entry name" value="LGIC_ECD_cation"/>
    <property type="match status" value="1"/>
</dbReference>
<dbReference type="GO" id="GO:0004888">
    <property type="term" value="F:transmembrane signaling receptor activity"/>
    <property type="evidence" value="ECO:0007669"/>
    <property type="project" value="InterPro"/>
</dbReference>
<dbReference type="EMBL" id="CAJPWZ010001728">
    <property type="protein sequence ID" value="CAG2222173.1"/>
    <property type="molecule type" value="Genomic_DNA"/>
</dbReference>
<keyword evidence="1" id="KW-0812">Transmembrane</keyword>
<dbReference type="PANTHER" id="PTHR18945">
    <property type="entry name" value="NEUROTRANSMITTER GATED ION CHANNEL"/>
    <property type="match status" value="1"/>
</dbReference>
<feature type="domain" description="Neurotransmitter-gated ion-channel ligand-binding" evidence="2">
    <location>
        <begin position="19"/>
        <end position="167"/>
    </location>
</feature>
<dbReference type="InterPro" id="IPR006202">
    <property type="entry name" value="Neur_chan_lig-bd"/>
</dbReference>
<keyword evidence="1" id="KW-0472">Membrane</keyword>